<dbReference type="EMBL" id="AHNZ02000427">
    <property type="protein sequence ID" value="EMO05504.1"/>
    <property type="molecule type" value="Genomic_DNA"/>
</dbReference>
<dbReference type="AlphaFoldDB" id="M6RLQ1"/>
<protein>
    <submittedName>
        <fullName evidence="1">Uncharacterized protein</fullName>
    </submittedName>
</protein>
<proteinExistence type="predicted"/>
<sequence>MYSFLKNNLNLNAAKKLIKLNTNTVYYVDENNRYLRASFKDLES</sequence>
<accession>M6RLQ1</accession>
<comment type="caution">
    <text evidence="1">The sequence shown here is derived from an EMBL/GenBank/DDBJ whole genome shotgun (WGS) entry which is preliminary data.</text>
</comment>
<gene>
    <name evidence="1" type="ORF">LEP1GSC116_0491</name>
</gene>
<evidence type="ECO:0000313" key="1">
    <source>
        <dbReference type="EMBL" id="EMO05504.1"/>
    </source>
</evidence>
<evidence type="ECO:0000313" key="2">
    <source>
        <dbReference type="Proteomes" id="UP000012092"/>
    </source>
</evidence>
<dbReference type="Proteomes" id="UP000012092">
    <property type="component" value="Unassembled WGS sequence"/>
</dbReference>
<name>M6RLQ1_LEPIR</name>
<reference evidence="1 2" key="1">
    <citation type="submission" date="2013-01" db="EMBL/GenBank/DDBJ databases">
        <authorList>
            <person name="Harkins D.M."/>
            <person name="Durkin A.S."/>
            <person name="Brinkac L.M."/>
            <person name="Haft D.H."/>
            <person name="Selengut J.D."/>
            <person name="Sanka R."/>
            <person name="DePew J."/>
            <person name="Purushe J."/>
            <person name="Picardeau M."/>
            <person name="Werts C."/>
            <person name="Goarant C."/>
            <person name="Vinetz J.M."/>
            <person name="Sutton G.G."/>
            <person name="Nierman W.C."/>
            <person name="Fouts D.E."/>
        </authorList>
    </citation>
    <scope>NUCLEOTIDE SEQUENCE [LARGE SCALE GENOMIC DNA]</scope>
    <source>
        <strain evidence="1 2">Verdun HP</strain>
    </source>
</reference>
<feature type="non-terminal residue" evidence="1">
    <location>
        <position position="44"/>
    </location>
</feature>
<organism evidence="1 2">
    <name type="scientific">Leptospira interrogans serovar Icterohaemorrhagiae str. Verdun HP</name>
    <dbReference type="NCBI Taxonomy" id="1049910"/>
    <lineage>
        <taxon>Bacteria</taxon>
        <taxon>Pseudomonadati</taxon>
        <taxon>Spirochaetota</taxon>
        <taxon>Spirochaetia</taxon>
        <taxon>Leptospirales</taxon>
        <taxon>Leptospiraceae</taxon>
        <taxon>Leptospira</taxon>
    </lineage>
</organism>